<sequence>MELRVKEGKTSKDQTSPLEKITEDRKAGTSSPPTEDLIMDFFLAYPKAQEKSLPHKRSQIEEAVRSGQLSYLVKGIKK</sequence>
<name>A0ABQ5HB67_9ASTR</name>
<comment type="caution">
    <text evidence="2">The sequence shown here is derived from an EMBL/GenBank/DDBJ whole genome shotgun (WGS) entry which is preliminary data.</text>
</comment>
<accession>A0ABQ5HB67</accession>
<proteinExistence type="predicted"/>
<gene>
    <name evidence="2" type="ORF">Tco_1066860</name>
</gene>
<keyword evidence="3" id="KW-1185">Reference proteome</keyword>
<dbReference type="EMBL" id="BQNB010019422">
    <property type="protein sequence ID" value="GJT85143.1"/>
    <property type="molecule type" value="Genomic_DNA"/>
</dbReference>
<feature type="compositionally biased region" description="Basic and acidic residues" evidence="1">
    <location>
        <begin position="1"/>
        <end position="12"/>
    </location>
</feature>
<feature type="non-terminal residue" evidence="2">
    <location>
        <position position="78"/>
    </location>
</feature>
<protein>
    <submittedName>
        <fullName evidence="2">Uncharacterized protein</fullName>
    </submittedName>
</protein>
<feature type="region of interest" description="Disordered" evidence="1">
    <location>
        <begin position="1"/>
        <end position="34"/>
    </location>
</feature>
<reference evidence="2" key="1">
    <citation type="journal article" date="2022" name="Int. J. Mol. Sci.">
        <title>Draft Genome of Tanacetum Coccineum: Genomic Comparison of Closely Related Tanacetum-Family Plants.</title>
        <authorList>
            <person name="Yamashiro T."/>
            <person name="Shiraishi A."/>
            <person name="Nakayama K."/>
            <person name="Satake H."/>
        </authorList>
    </citation>
    <scope>NUCLEOTIDE SEQUENCE</scope>
</reference>
<evidence type="ECO:0000313" key="2">
    <source>
        <dbReference type="EMBL" id="GJT85143.1"/>
    </source>
</evidence>
<reference evidence="2" key="2">
    <citation type="submission" date="2022-01" db="EMBL/GenBank/DDBJ databases">
        <authorList>
            <person name="Yamashiro T."/>
            <person name="Shiraishi A."/>
            <person name="Satake H."/>
            <person name="Nakayama K."/>
        </authorList>
    </citation>
    <scope>NUCLEOTIDE SEQUENCE</scope>
</reference>
<evidence type="ECO:0000256" key="1">
    <source>
        <dbReference type="SAM" id="MobiDB-lite"/>
    </source>
</evidence>
<organism evidence="2 3">
    <name type="scientific">Tanacetum coccineum</name>
    <dbReference type="NCBI Taxonomy" id="301880"/>
    <lineage>
        <taxon>Eukaryota</taxon>
        <taxon>Viridiplantae</taxon>
        <taxon>Streptophyta</taxon>
        <taxon>Embryophyta</taxon>
        <taxon>Tracheophyta</taxon>
        <taxon>Spermatophyta</taxon>
        <taxon>Magnoliopsida</taxon>
        <taxon>eudicotyledons</taxon>
        <taxon>Gunneridae</taxon>
        <taxon>Pentapetalae</taxon>
        <taxon>asterids</taxon>
        <taxon>campanulids</taxon>
        <taxon>Asterales</taxon>
        <taxon>Asteraceae</taxon>
        <taxon>Asteroideae</taxon>
        <taxon>Anthemideae</taxon>
        <taxon>Anthemidinae</taxon>
        <taxon>Tanacetum</taxon>
    </lineage>
</organism>
<evidence type="ECO:0000313" key="3">
    <source>
        <dbReference type="Proteomes" id="UP001151760"/>
    </source>
</evidence>
<dbReference type="Proteomes" id="UP001151760">
    <property type="component" value="Unassembled WGS sequence"/>
</dbReference>